<evidence type="ECO:0000313" key="2">
    <source>
        <dbReference type="EMBL" id="SVB16905.1"/>
    </source>
</evidence>
<feature type="compositionally biased region" description="Low complexity" evidence="1">
    <location>
        <begin position="204"/>
        <end position="220"/>
    </location>
</feature>
<proteinExistence type="predicted"/>
<evidence type="ECO:0000256" key="1">
    <source>
        <dbReference type="SAM" id="MobiDB-lite"/>
    </source>
</evidence>
<dbReference type="EMBL" id="UINC01031213">
    <property type="protein sequence ID" value="SVB16905.1"/>
    <property type="molecule type" value="Genomic_DNA"/>
</dbReference>
<sequence length="239" mass="22811">MVSITKWLIVGLGLVFAGYFFKEAAGSSLTSTLARTGIAGKEVGSGIAGIGAGVGEAGVRALDPFFSMADLFKKFGNLFGGNGNGESTTSTTLPTIGTTGGVSFSETNPQTPTDWFNPLPAAYAETEIISPSSVGGSDIRTSVINWAGGSSATLPLSQEARDYYGSLGVSVSTSGGGGGSNASTGGGGGSSASSAPSGGGSTGGFSSSTSGTTGATSSSTSGGGGGGGSGGFGGGRRFG</sequence>
<gene>
    <name evidence="2" type="ORF">METZ01_LOCUS169759</name>
</gene>
<dbReference type="AlphaFoldDB" id="A0A382BSX9"/>
<organism evidence="2">
    <name type="scientific">marine metagenome</name>
    <dbReference type="NCBI Taxonomy" id="408172"/>
    <lineage>
        <taxon>unclassified sequences</taxon>
        <taxon>metagenomes</taxon>
        <taxon>ecological metagenomes</taxon>
    </lineage>
</organism>
<name>A0A382BSX9_9ZZZZ</name>
<feature type="compositionally biased region" description="Gly residues" evidence="1">
    <location>
        <begin position="174"/>
        <end position="190"/>
    </location>
</feature>
<reference evidence="2" key="1">
    <citation type="submission" date="2018-05" db="EMBL/GenBank/DDBJ databases">
        <authorList>
            <person name="Lanie J.A."/>
            <person name="Ng W.-L."/>
            <person name="Kazmierczak K.M."/>
            <person name="Andrzejewski T.M."/>
            <person name="Davidsen T.M."/>
            <person name="Wayne K.J."/>
            <person name="Tettelin H."/>
            <person name="Glass J.I."/>
            <person name="Rusch D."/>
            <person name="Podicherti R."/>
            <person name="Tsui H.-C.T."/>
            <person name="Winkler M.E."/>
        </authorList>
    </citation>
    <scope>NUCLEOTIDE SEQUENCE</scope>
</reference>
<accession>A0A382BSX9</accession>
<feature type="region of interest" description="Disordered" evidence="1">
    <location>
        <begin position="174"/>
        <end position="239"/>
    </location>
</feature>
<feature type="compositionally biased region" description="Gly residues" evidence="1">
    <location>
        <begin position="221"/>
        <end position="239"/>
    </location>
</feature>
<protein>
    <submittedName>
        <fullName evidence="2">Uncharacterized protein</fullName>
    </submittedName>
</protein>